<proteinExistence type="predicted"/>
<evidence type="ECO:0000256" key="1">
    <source>
        <dbReference type="ARBA" id="ARBA00023125"/>
    </source>
</evidence>
<keyword evidence="1 2" id="KW-0238">DNA-binding</keyword>
<dbReference type="Pfam" id="PF00486">
    <property type="entry name" value="Trans_reg_C"/>
    <property type="match status" value="1"/>
</dbReference>
<dbReference type="InterPro" id="IPR036388">
    <property type="entry name" value="WH-like_DNA-bd_sf"/>
</dbReference>
<organism evidence="4 5">
    <name type="scientific">Sphingomonas naphthae</name>
    <dbReference type="NCBI Taxonomy" id="1813468"/>
    <lineage>
        <taxon>Bacteria</taxon>
        <taxon>Pseudomonadati</taxon>
        <taxon>Pseudomonadota</taxon>
        <taxon>Alphaproteobacteria</taxon>
        <taxon>Sphingomonadales</taxon>
        <taxon>Sphingomonadaceae</taxon>
        <taxon>Sphingomonas</taxon>
    </lineage>
</organism>
<feature type="DNA-binding region" description="OmpR/PhoB-type" evidence="2">
    <location>
        <begin position="41"/>
        <end position="135"/>
    </location>
</feature>
<dbReference type="InterPro" id="IPR001867">
    <property type="entry name" value="OmpR/PhoB-type_DNA-bd"/>
</dbReference>
<evidence type="ECO:0000259" key="3">
    <source>
        <dbReference type="PROSITE" id="PS51755"/>
    </source>
</evidence>
<gene>
    <name evidence="4" type="ORF">PQ455_07090</name>
</gene>
<dbReference type="EMBL" id="CP117411">
    <property type="protein sequence ID" value="WCT74977.1"/>
    <property type="molecule type" value="Genomic_DNA"/>
</dbReference>
<accession>A0ABY7TP22</accession>
<dbReference type="PROSITE" id="PS51755">
    <property type="entry name" value="OMPR_PHOB"/>
    <property type="match status" value="1"/>
</dbReference>
<dbReference type="InterPro" id="IPR016032">
    <property type="entry name" value="Sig_transdc_resp-reg_C-effctor"/>
</dbReference>
<evidence type="ECO:0000313" key="5">
    <source>
        <dbReference type="Proteomes" id="UP001220395"/>
    </source>
</evidence>
<evidence type="ECO:0000313" key="4">
    <source>
        <dbReference type="EMBL" id="WCT74977.1"/>
    </source>
</evidence>
<protein>
    <submittedName>
        <fullName evidence="4">Winged helix-turn-helix domain-containing protein</fullName>
    </submittedName>
</protein>
<dbReference type="SMART" id="SM00862">
    <property type="entry name" value="Trans_reg_C"/>
    <property type="match status" value="1"/>
</dbReference>
<sequence>MRVAVQGDGPLAGRIADALRRAGLVVVAPEDAEALVEVRAIGRLRLGDAVVDLSTGLAFVGGKRLRLTRLEWALLAELHRAGEAGRDRMELIRAVWGLGFDPGTNIVAVHVARLRARIGRGAIECVEGRYRLMRGNGGGADAL</sequence>
<reference evidence="4 5" key="1">
    <citation type="submission" date="2023-02" db="EMBL/GenBank/DDBJ databases">
        <title>Genome sequence of Sphingomonas naphthae.</title>
        <authorList>
            <person name="Kim S."/>
            <person name="Heo J."/>
            <person name="Kwon S.-W."/>
        </authorList>
    </citation>
    <scope>NUCLEOTIDE SEQUENCE [LARGE SCALE GENOMIC DNA]</scope>
    <source>
        <strain evidence="4 5">KACC 18716</strain>
    </source>
</reference>
<dbReference type="Proteomes" id="UP001220395">
    <property type="component" value="Chromosome"/>
</dbReference>
<dbReference type="CDD" id="cd00383">
    <property type="entry name" value="trans_reg_C"/>
    <property type="match status" value="1"/>
</dbReference>
<keyword evidence="5" id="KW-1185">Reference proteome</keyword>
<dbReference type="Gene3D" id="1.10.10.10">
    <property type="entry name" value="Winged helix-like DNA-binding domain superfamily/Winged helix DNA-binding domain"/>
    <property type="match status" value="1"/>
</dbReference>
<feature type="domain" description="OmpR/PhoB-type" evidence="3">
    <location>
        <begin position="41"/>
        <end position="135"/>
    </location>
</feature>
<name>A0ABY7TP22_9SPHN</name>
<dbReference type="SUPFAM" id="SSF46894">
    <property type="entry name" value="C-terminal effector domain of the bipartite response regulators"/>
    <property type="match status" value="1"/>
</dbReference>
<dbReference type="RefSeq" id="WP_273690450.1">
    <property type="nucleotide sequence ID" value="NZ_CP117411.1"/>
</dbReference>
<evidence type="ECO:0000256" key="2">
    <source>
        <dbReference type="PROSITE-ProRule" id="PRU01091"/>
    </source>
</evidence>